<proteinExistence type="predicted"/>
<comment type="caution">
    <text evidence="1">The sequence shown here is derived from an EMBL/GenBank/DDBJ whole genome shotgun (WGS) entry which is preliminary data.</text>
</comment>
<dbReference type="AlphaFoldDB" id="A0A9W6TVN2"/>
<gene>
    <name evidence="1" type="ORF">Plil01_000812900</name>
</gene>
<reference evidence="1" key="1">
    <citation type="submission" date="2023-04" db="EMBL/GenBank/DDBJ databases">
        <title>Phytophthora lilii NBRC 32176.</title>
        <authorList>
            <person name="Ichikawa N."/>
            <person name="Sato H."/>
            <person name="Tonouchi N."/>
        </authorList>
    </citation>
    <scope>NUCLEOTIDE SEQUENCE</scope>
    <source>
        <strain evidence="1">NBRC 32176</strain>
    </source>
</reference>
<protein>
    <submittedName>
        <fullName evidence="1">Unnamed protein product</fullName>
    </submittedName>
</protein>
<organism evidence="1 2">
    <name type="scientific">Phytophthora lilii</name>
    <dbReference type="NCBI Taxonomy" id="2077276"/>
    <lineage>
        <taxon>Eukaryota</taxon>
        <taxon>Sar</taxon>
        <taxon>Stramenopiles</taxon>
        <taxon>Oomycota</taxon>
        <taxon>Peronosporomycetes</taxon>
        <taxon>Peronosporales</taxon>
        <taxon>Peronosporaceae</taxon>
        <taxon>Phytophthora</taxon>
    </lineage>
</organism>
<dbReference type="OrthoDB" id="104954at2759"/>
<dbReference type="Proteomes" id="UP001165083">
    <property type="component" value="Unassembled WGS sequence"/>
</dbReference>
<evidence type="ECO:0000313" key="2">
    <source>
        <dbReference type="Proteomes" id="UP001165083"/>
    </source>
</evidence>
<accession>A0A9W6TVN2</accession>
<sequence length="354" mass="38846">MAEDRLKVLDIGVAVEAATRPRAPFKGGDTQTIAVCEQNRVVAIANGRFVDLYGACNNSLRPLAFQHQISLGDYVKHLSRATTGRKWSNDNQELCIATATCLAFPVPGFLLVGTFLEAMESEIEEEAGTGAAYGATMLLGFRLYAGSVSQTVGGSDCANSRKAAASVQVHFSFVEPVVGASVQGIRSLVPCQREMTADKGSIFVLFEDSEEFGVFCWRERFSDRQICLAKIKQQSGNFVTADCSSDCRYIIVGDTEGRLSLLDFQWFAWDDYEIRSISRGKRLEIGPCSRAGVRIRDNPLERVRLVHCTGSASCAYSSICWWVCGVRGQQKHFILAGKQDGSLNVRHNNLVSVE</sequence>
<keyword evidence="2" id="KW-1185">Reference proteome</keyword>
<dbReference type="EMBL" id="BSXW01000385">
    <property type="protein sequence ID" value="GMF20785.1"/>
    <property type="molecule type" value="Genomic_DNA"/>
</dbReference>
<evidence type="ECO:0000313" key="1">
    <source>
        <dbReference type="EMBL" id="GMF20785.1"/>
    </source>
</evidence>
<name>A0A9W6TVN2_9STRA</name>